<dbReference type="InterPro" id="IPR001098">
    <property type="entry name" value="DNA-dir_DNA_pol_A_palm_dom"/>
</dbReference>
<dbReference type="Pfam" id="PF03161">
    <property type="entry name" value="LAGLIDADG_2"/>
    <property type="match status" value="1"/>
</dbReference>
<dbReference type="SUPFAM" id="SSF56672">
    <property type="entry name" value="DNA/RNA polymerases"/>
    <property type="match status" value="2"/>
</dbReference>
<evidence type="ECO:0000256" key="3">
    <source>
        <dbReference type="ARBA" id="ARBA00023000"/>
    </source>
</evidence>
<dbReference type="Gene3D" id="1.10.150.20">
    <property type="entry name" value="5' to 3' exonuclease, C-terminal subdomain"/>
    <property type="match status" value="1"/>
</dbReference>
<dbReference type="Gene3D" id="2.170.16.10">
    <property type="entry name" value="Hedgehog/Intein (Hint) domain"/>
    <property type="match status" value="2"/>
</dbReference>
<dbReference type="CDD" id="cd00081">
    <property type="entry name" value="Hint"/>
    <property type="match status" value="1"/>
</dbReference>
<proteinExistence type="predicted"/>
<dbReference type="Gene3D" id="1.20.1060.10">
    <property type="entry name" value="Taq DNA Polymerase, Chain T, domain 4"/>
    <property type="match status" value="1"/>
</dbReference>
<dbReference type="PANTHER" id="PTHR10133">
    <property type="entry name" value="DNA POLYMERASE I"/>
    <property type="match status" value="1"/>
</dbReference>
<sequence>MKDERLRMMKPVVYSPFYSKWYPLRPRIEKYTIVDTIPKLRKLAKKAKTKTEFAFDTETNGLRAYGPDKNFRCVCITISWGPRDNYYIPLAHLRDEDIDRNLDLSVARPLLNKILGRKDVRLIGHNIKFDMHVLARIGVYVKTRDLFDTMVGVWLCDENTPNGLKESSKIKMDIDQTHFADAVATVPKEVKKRFGLKPNSKATYDLVLIDEGAPYALDDSYFTWELYLGLLEELEHEEMDKIFYKHYMPFIWTLYHMEERGITVDVDKLRHMGVDMDKDLEDLMYQMVEIAGIQFNPSSQQLGELLFGYVKEDKLNEKTGKITKANPNWDIIKRSFKFRIISTTPKGAPQVNNDVLWKLSRLEYKKSKRKQQGVEFVKLLMSYNKIKKLKSAFVDGLLDQIYDDGKAHPSYNIIGTDTGRLSCTSPNLQQLPKAEEEDQYQIRSVFIGSLDKSTGKRKKLIACDYANLEMRVLAHFCVQRNMPIALEDGSSIEMGSLVQKCDNSRKVKSYNFDTGKIEAQPITNFWKNGKSNLYDTPQYRGTHDDWLRIVNDGDYSRLVVTDDHEIFTPRGKVRAKNLHEGDTMYYNAPEFSDDLKELVVGITLGDSNFKDKWSGLVFYHADSQREYLDWKKSLLKDYVGEVFEDTTVNKIYLKANPFILKLKECYTQGKDNSHKLINVDIVKHMSVKSLAVWYLDDGCFSHDDRCCSMSGYSLTIARKNISLDVVKALNDKFNFNFRLTSTGISLSGSYFNKFLRAIAPYCPKCMNYKFPHFLKDLVGTYIWNTAHRDVTEVKIVSIERVQKGDPLFKKSLIQSGYDLEVFGNHNYFANNILVSNSKDKNLIDMFLSGADTHGATAVNMFNLDCEPNEVKKKYHHLRQAAKIINFMLMYGGGRFRLYTALRDDQSSPIDLGSEEYVTLYAKQIAEFKRNFRGRKVPSDGEIVAQIYIDRYFDSYKGVAEFIKREKRYAHRHGYVYTLKRRKRRIPDINSDNFGTVGYCERVSVNAPIQGSAADITSSAQNRVDLDDFFIEHGALLLLQVHDELVMECPEEHVEVVTKRLQELMAHPFGDNIELNLPLRADADSGDSYQDAK</sequence>
<evidence type="ECO:0000259" key="6">
    <source>
        <dbReference type="SMART" id="SM00482"/>
    </source>
</evidence>
<keyword evidence="2" id="KW-0068">Autocatalytic cleavage</keyword>
<dbReference type="PANTHER" id="PTHR10133:SF27">
    <property type="entry name" value="DNA POLYMERASE NU"/>
    <property type="match status" value="1"/>
</dbReference>
<keyword evidence="1" id="KW-0235">DNA replication</keyword>
<dbReference type="PROSITE" id="PS50817">
    <property type="entry name" value="INTEIN_N_TER"/>
    <property type="match status" value="1"/>
</dbReference>
<dbReference type="InterPro" id="IPR027434">
    <property type="entry name" value="Homing_endonucl"/>
</dbReference>
<dbReference type="InterPro" id="IPR036844">
    <property type="entry name" value="Hint_dom_sf"/>
</dbReference>
<dbReference type="GO" id="GO:0016539">
    <property type="term" value="P:intein-mediated protein splicing"/>
    <property type="evidence" value="ECO:0007669"/>
    <property type="project" value="InterPro"/>
</dbReference>
<feature type="domain" description="3'-5' exonuclease" evidence="5">
    <location>
        <begin position="31"/>
        <end position="235"/>
    </location>
</feature>
<evidence type="ECO:0000259" key="5">
    <source>
        <dbReference type="SMART" id="SM00474"/>
    </source>
</evidence>
<dbReference type="SUPFAM" id="SSF55608">
    <property type="entry name" value="Homing endonucleases"/>
    <property type="match status" value="1"/>
</dbReference>
<dbReference type="GO" id="GO:0003887">
    <property type="term" value="F:DNA-directed DNA polymerase activity"/>
    <property type="evidence" value="ECO:0007669"/>
    <property type="project" value="InterPro"/>
</dbReference>
<dbReference type="GO" id="GO:0003677">
    <property type="term" value="F:DNA binding"/>
    <property type="evidence" value="ECO:0007669"/>
    <property type="project" value="InterPro"/>
</dbReference>
<dbReference type="Pfam" id="PF01612">
    <property type="entry name" value="DNA_pol_A_exo1"/>
    <property type="match status" value="1"/>
</dbReference>
<dbReference type="Gene3D" id="3.30.420.10">
    <property type="entry name" value="Ribonuclease H-like superfamily/Ribonuclease H"/>
    <property type="match status" value="1"/>
</dbReference>
<dbReference type="InterPro" id="IPR002298">
    <property type="entry name" value="DNA_polymerase_A"/>
</dbReference>
<dbReference type="InterPro" id="IPR012337">
    <property type="entry name" value="RNaseH-like_sf"/>
</dbReference>
<feature type="domain" description="DNA-directed DNA polymerase family A palm" evidence="6">
    <location>
        <begin position="818"/>
        <end position="1052"/>
    </location>
</feature>
<accession>A0A8S5QQA2</accession>
<evidence type="ECO:0000256" key="1">
    <source>
        <dbReference type="ARBA" id="ARBA00022705"/>
    </source>
</evidence>
<dbReference type="GO" id="GO:0008408">
    <property type="term" value="F:3'-5' exonuclease activity"/>
    <property type="evidence" value="ECO:0007669"/>
    <property type="project" value="InterPro"/>
</dbReference>
<dbReference type="PRINTS" id="PR00868">
    <property type="entry name" value="DNAPOLI"/>
</dbReference>
<dbReference type="Gene3D" id="3.30.70.370">
    <property type="match status" value="2"/>
</dbReference>
<dbReference type="GO" id="GO:0006261">
    <property type="term" value="P:DNA-templated DNA replication"/>
    <property type="evidence" value="ECO:0007669"/>
    <property type="project" value="InterPro"/>
</dbReference>
<dbReference type="InterPro" id="IPR043502">
    <property type="entry name" value="DNA/RNA_pol_sf"/>
</dbReference>
<dbReference type="SUPFAM" id="SSF51294">
    <property type="entry name" value="Hedgehog/intein (Hint) domain"/>
    <property type="match status" value="1"/>
</dbReference>
<dbReference type="InterPro" id="IPR004860">
    <property type="entry name" value="LAGLIDADG_dom"/>
</dbReference>
<dbReference type="Gene3D" id="3.10.28.10">
    <property type="entry name" value="Homing endonucleases"/>
    <property type="match status" value="1"/>
</dbReference>
<evidence type="ECO:0000313" key="7">
    <source>
        <dbReference type="EMBL" id="DAE21447.1"/>
    </source>
</evidence>
<dbReference type="SMART" id="SM00482">
    <property type="entry name" value="POLAc"/>
    <property type="match status" value="1"/>
</dbReference>
<keyword evidence="4" id="KW-1194">Viral DNA replication</keyword>
<organism evidence="7">
    <name type="scientific">Myoviridae sp. ctgXL3</name>
    <dbReference type="NCBI Taxonomy" id="2826681"/>
    <lineage>
        <taxon>Viruses</taxon>
        <taxon>Duplodnaviria</taxon>
        <taxon>Heunggongvirae</taxon>
        <taxon>Uroviricota</taxon>
        <taxon>Caudoviricetes</taxon>
    </lineage>
</organism>
<dbReference type="PROSITE" id="PS50818">
    <property type="entry name" value="INTEIN_C_TER"/>
    <property type="match status" value="1"/>
</dbReference>
<dbReference type="SUPFAM" id="SSF53098">
    <property type="entry name" value="Ribonuclease H-like"/>
    <property type="match status" value="1"/>
</dbReference>
<reference evidence="7" key="1">
    <citation type="journal article" date="2021" name="Proc. Natl. Acad. Sci. U.S.A.">
        <title>A Catalog of Tens of Thousands of Viruses from Human Metagenomes Reveals Hidden Associations with Chronic Diseases.</title>
        <authorList>
            <person name="Tisza M.J."/>
            <person name="Buck C.B."/>
        </authorList>
    </citation>
    <scope>NUCLEOTIDE SEQUENCE</scope>
    <source>
        <strain evidence="7">CtgXL3</strain>
    </source>
</reference>
<evidence type="ECO:0000256" key="2">
    <source>
        <dbReference type="ARBA" id="ARBA00022813"/>
    </source>
</evidence>
<dbReference type="GO" id="GO:0006302">
    <property type="term" value="P:double-strand break repair"/>
    <property type="evidence" value="ECO:0007669"/>
    <property type="project" value="TreeGrafter"/>
</dbReference>
<dbReference type="InterPro" id="IPR002562">
    <property type="entry name" value="3'-5'_exonuclease_dom"/>
</dbReference>
<dbReference type="GO" id="GO:0039693">
    <property type="term" value="P:viral DNA genome replication"/>
    <property type="evidence" value="ECO:0007669"/>
    <property type="project" value="UniProtKB-KW"/>
</dbReference>
<dbReference type="GO" id="GO:0004519">
    <property type="term" value="F:endonuclease activity"/>
    <property type="evidence" value="ECO:0007669"/>
    <property type="project" value="InterPro"/>
</dbReference>
<dbReference type="Pfam" id="PF00476">
    <property type="entry name" value="DNA_pol_A"/>
    <property type="match status" value="3"/>
</dbReference>
<dbReference type="EMBL" id="BK015712">
    <property type="protein sequence ID" value="DAE21447.1"/>
    <property type="molecule type" value="Genomic_DNA"/>
</dbReference>
<evidence type="ECO:0000256" key="4">
    <source>
        <dbReference type="ARBA" id="ARBA00023109"/>
    </source>
</evidence>
<dbReference type="SMART" id="SM00474">
    <property type="entry name" value="35EXOc"/>
    <property type="match status" value="1"/>
</dbReference>
<name>A0A8S5QQA2_9CAUD</name>
<dbReference type="InterPro" id="IPR030934">
    <property type="entry name" value="Intein_C"/>
</dbReference>
<dbReference type="InterPro" id="IPR036397">
    <property type="entry name" value="RNaseH_sf"/>
</dbReference>
<protein>
    <submittedName>
        <fullName evidence="7">DNA polymerase</fullName>
    </submittedName>
</protein>
<keyword evidence="3" id="KW-0651">Protein splicing</keyword>
<dbReference type="InterPro" id="IPR006141">
    <property type="entry name" value="Intein_N"/>
</dbReference>